<dbReference type="KEGG" id="phu:Phum_PHUM545490"/>
<dbReference type="RefSeq" id="XP_002431744.1">
    <property type="nucleotide sequence ID" value="XM_002431699.1"/>
</dbReference>
<keyword evidence="4" id="KW-1185">Reference proteome</keyword>
<dbReference type="OrthoDB" id="43547at2759"/>
<protein>
    <recommendedName>
        <fullName evidence="5">Protein SZT2</fullName>
    </recommendedName>
</protein>
<organism>
    <name type="scientific">Pediculus humanus subsp. corporis</name>
    <name type="common">Body louse</name>
    <dbReference type="NCBI Taxonomy" id="121224"/>
    <lineage>
        <taxon>Eukaryota</taxon>
        <taxon>Metazoa</taxon>
        <taxon>Ecdysozoa</taxon>
        <taxon>Arthropoda</taxon>
        <taxon>Hexapoda</taxon>
        <taxon>Insecta</taxon>
        <taxon>Pterygota</taxon>
        <taxon>Neoptera</taxon>
        <taxon>Paraneoptera</taxon>
        <taxon>Psocodea</taxon>
        <taxon>Troctomorpha</taxon>
        <taxon>Phthiraptera</taxon>
        <taxon>Anoplura</taxon>
        <taxon>Pediculidae</taxon>
        <taxon>Pediculus</taxon>
    </lineage>
</organism>
<name>E0W050_PEDHC</name>
<dbReference type="InterPro" id="IPR033228">
    <property type="entry name" value="SZT2"/>
</dbReference>
<reference evidence="2" key="1">
    <citation type="submission" date="2007-04" db="EMBL/GenBank/DDBJ databases">
        <title>Annotation of Pediculus humanus corporis strain USDA.</title>
        <authorList>
            <person name="Kirkness E."/>
            <person name="Hannick L."/>
            <person name="Hass B."/>
            <person name="Bruggner R."/>
            <person name="Lawson D."/>
            <person name="Bidwell S."/>
            <person name="Joardar V."/>
            <person name="Caler E."/>
            <person name="Walenz B."/>
            <person name="Inman J."/>
            <person name="Schobel S."/>
            <person name="Galinsky K."/>
            <person name="Amedeo P."/>
            <person name="Strausberg R."/>
        </authorList>
    </citation>
    <scope>NUCLEOTIDE SEQUENCE</scope>
    <source>
        <strain evidence="2">USDA</strain>
    </source>
</reference>
<dbReference type="eggNOG" id="ENOG502QPW4">
    <property type="taxonomic scope" value="Eukaryota"/>
</dbReference>
<reference evidence="3" key="3">
    <citation type="submission" date="2021-02" db="UniProtKB">
        <authorList>
            <consortium name="EnsemblMetazoa"/>
        </authorList>
    </citation>
    <scope>IDENTIFICATION</scope>
    <source>
        <strain evidence="3">USDA</strain>
    </source>
</reference>
<dbReference type="PANTHER" id="PTHR14918:SF3">
    <property type="entry name" value="KICSTOR COMPLEX PROTEIN SZT2"/>
    <property type="match status" value="1"/>
</dbReference>
<evidence type="ECO:0008006" key="5">
    <source>
        <dbReference type="Google" id="ProtNLM"/>
    </source>
</evidence>
<evidence type="ECO:0000313" key="3">
    <source>
        <dbReference type="EnsemblMetazoa" id="PHUM545490-PA"/>
    </source>
</evidence>
<dbReference type="Proteomes" id="UP000009046">
    <property type="component" value="Unassembled WGS sequence"/>
</dbReference>
<dbReference type="CTD" id="8240354"/>
<dbReference type="EMBL" id="AAZO01006625">
    <property type="status" value="NOT_ANNOTATED_CDS"/>
    <property type="molecule type" value="Genomic_DNA"/>
</dbReference>
<dbReference type="EnsemblMetazoa" id="PHUM545490-RA">
    <property type="protein sequence ID" value="PHUM545490-PA"/>
    <property type="gene ID" value="PHUM545490"/>
</dbReference>
<evidence type="ECO:0000313" key="4">
    <source>
        <dbReference type="Proteomes" id="UP000009046"/>
    </source>
</evidence>
<dbReference type="EMBL" id="DS235855">
    <property type="protein sequence ID" value="EEB19006.1"/>
    <property type="molecule type" value="Genomic_DNA"/>
</dbReference>
<dbReference type="GO" id="GO:0005777">
    <property type="term" value="C:peroxisome"/>
    <property type="evidence" value="ECO:0007669"/>
    <property type="project" value="InterPro"/>
</dbReference>
<dbReference type="VEuPathDB" id="VectorBase:PHUM545490"/>
<reference evidence="2" key="2">
    <citation type="submission" date="2007-04" db="EMBL/GenBank/DDBJ databases">
        <title>The genome of the human body louse.</title>
        <authorList>
            <consortium name="The Human Body Louse Genome Consortium"/>
            <person name="Kirkness E."/>
            <person name="Walenz B."/>
            <person name="Hass B."/>
            <person name="Bruggner R."/>
            <person name="Strausberg R."/>
        </authorList>
    </citation>
    <scope>NUCLEOTIDE SEQUENCE</scope>
    <source>
        <strain evidence="2">USDA</strain>
    </source>
</reference>
<accession>E0W050</accession>
<dbReference type="HOGENOM" id="CLU_005149_0_0_1"/>
<evidence type="ECO:0000313" key="2">
    <source>
        <dbReference type="EMBL" id="EEB19006.1"/>
    </source>
</evidence>
<dbReference type="InParanoid" id="E0W050"/>
<sequence length="1403" mass="158579">MNDLGENNIGKGELIDENNIETGKPVLPAETVYLYMGSETRVSRSSRMQWLIDHLNEIVTIPFIESLEKVSKAIEIVSIIPEGLGLINWKPETSHLYQYHIHPKTKVLFLSHRYCLTYCLDMSPSLSAVDIQNGEVMMDKIFTCLKTSLEGVSKSFILPGSTLVFHPEIYVSVIANTPFFITPAQQVLVQSWRVTNDNISDLFKNIQAELLKLENAVAGMSDIFINQLEAERVECDNIVGALFDEEHSKKTTPPVAMVNPDQGFINMLRFGMLALRLLPAASCAGIVVVTDGVITLPDAYLLDVTLDRLRSTGVCCSFLHVGSPFHPHCAQGRVPYSDLMNFVATASLGVHMTNIPEVNILDFRDLQMNLYHKAFLSWSFQCSESSQQDIVNTNNSQWRISNPAFNSYQDMQLLKKKQVEESLNIPLVKMLCCRIREGYFVKSINLCDNHIEIKLILAWKYQIYLECIVRSKWPPLGNNVHYTLFIKAPYEFLHDISCNIKESHQAFFRQAIVSRFWCFLKNYMQSDYLMVHLHSKESNQHWSSIPESIRSGIPLFHSSPSGQGLIKSLSSTNDVSSQFVAFWKPISLLNPDAWHKWLHTYRIGLILRHDYPLPKNLHLTNSSGRFQAIHCRQAATALQSMLRDITTFVLIDNKSFVKLVASDSSNSSAWFYIIILTCKQPCVVINLAFPCGTPSKKRLSIVANLKTQLCELSCSLSSQERLSDRISNPVHVPVSRKCSRVSCCNVLQKPVEKILIRYKKLPSTFDTVVFPDGTQSLNAKKSSFPETSKSGYLVTTLSRYLHHKRWIWSAQNVPGSSIGAPAVARILSTITEMRLKEGFSFAHSQAGIVNMLLEIQMQGDPELGEEVSRCVLQYVLFPPHVKSEDETNKFEGESDEEENEGMLQIVTESWVEPHSGLVAGGPSPRAYMDQLPYNKLSDAIANADAQCISSLLTFEHLSLMARNKSISPPSNLFVVPDITQLKDRVLVYHDGVSIRDDRIHYVPFLFNLINILPKCRQAELLFSMPIQDLTTNWQMPSKFTDNNDSLNPDLKNASLMELIFDQLNKLHDRELILNAEDSHHFVEHLHRRERNVDAHPIPVPKYTDTNVLSSSWKCYIKGINPEHITLTFIPAGYNELKNLVLSKTSNKDSKPVKNLTLDDNSIGEFVDWGRKRQSCNSDQLLQDTVLSADKVNYQSTPVQDHKVPESKSSQEKNKQFDSGFFIFESDNKIDHGYNVHNISTSESQLRSMCESNSLYDSQNETLESSDVTFQRIFSAMAKPFRDRASSLDTNFDRARKNNSDTTYSMRTTSMEAKIWGNRSVNQSLEVTRSNTQASEISCEPADKSSNADANSEDLMPSTEADMVDIQDSNKVFSTIPLPIFIYDCPLANLIDSLVYKDKITGSG</sequence>
<gene>
    <name evidence="3" type="primary">8240354</name>
    <name evidence="2" type="ORF">Phum_PHUM545490</name>
</gene>
<dbReference type="OMA" id="YLITECW"/>
<dbReference type="GeneID" id="8240354"/>
<dbReference type="PANTHER" id="PTHR14918">
    <property type="entry name" value="KICSTOR COMPLEX PROTEIN SZT2"/>
    <property type="match status" value="1"/>
</dbReference>
<proteinExistence type="predicted"/>
<evidence type="ECO:0000256" key="1">
    <source>
        <dbReference type="SAM" id="MobiDB-lite"/>
    </source>
</evidence>
<feature type="region of interest" description="Disordered" evidence="1">
    <location>
        <begin position="1328"/>
        <end position="1353"/>
    </location>
</feature>
<dbReference type="STRING" id="121224.E0W050"/>